<evidence type="ECO:0000256" key="2">
    <source>
        <dbReference type="ARBA" id="ARBA00006217"/>
    </source>
</evidence>
<dbReference type="PANTHER" id="PTHR43175:SF3">
    <property type="entry name" value="CARBON DISULFIDE HYDROLASE"/>
    <property type="match status" value="1"/>
</dbReference>
<proteinExistence type="inferred from homology"/>
<evidence type="ECO:0000256" key="4">
    <source>
        <dbReference type="ARBA" id="ARBA00022723"/>
    </source>
</evidence>
<dbReference type="SUPFAM" id="SSF53056">
    <property type="entry name" value="beta-carbonic anhydrase, cab"/>
    <property type="match status" value="1"/>
</dbReference>
<dbReference type="RefSeq" id="WP_205010386.1">
    <property type="nucleotide sequence ID" value="NZ_JAFBEH010000050.1"/>
</dbReference>
<reference evidence="7 8" key="1">
    <citation type="submission" date="2021-01" db="EMBL/GenBank/DDBJ databases">
        <title>Genomic Encyclopedia of Type Strains, Phase IV (KMG-IV): sequencing the most valuable type-strain genomes for metagenomic binning, comparative biology and taxonomic classification.</title>
        <authorList>
            <person name="Goeker M."/>
        </authorList>
    </citation>
    <scope>NUCLEOTIDE SEQUENCE [LARGE SCALE GENOMIC DNA]</scope>
    <source>
        <strain evidence="7 8">DSM 27382</strain>
    </source>
</reference>
<comment type="similarity">
    <text evidence="2">Belongs to the beta-class carbonic anhydrase family.</text>
</comment>
<keyword evidence="4" id="KW-0479">Metal-binding</keyword>
<dbReference type="EMBL" id="JAFBEH010000050">
    <property type="protein sequence ID" value="MBM7643537.1"/>
    <property type="molecule type" value="Genomic_DNA"/>
</dbReference>
<gene>
    <name evidence="7" type="ORF">JOC28_001848</name>
</gene>
<dbReference type="InterPro" id="IPR001765">
    <property type="entry name" value="Carbonic_anhydrase"/>
</dbReference>
<evidence type="ECO:0000313" key="7">
    <source>
        <dbReference type="EMBL" id="MBM7643537.1"/>
    </source>
</evidence>
<keyword evidence="7" id="KW-0456">Lyase</keyword>
<evidence type="ECO:0000256" key="6">
    <source>
        <dbReference type="ARBA" id="ARBA00048348"/>
    </source>
</evidence>
<dbReference type="Pfam" id="PF00484">
    <property type="entry name" value="Pro_CA"/>
    <property type="match status" value="1"/>
</dbReference>
<dbReference type="SMART" id="SM00947">
    <property type="entry name" value="Pro_CA"/>
    <property type="match status" value="1"/>
</dbReference>
<organism evidence="7 8">
    <name type="scientific">Streptococcus loxodontisalivarius</name>
    <dbReference type="NCBI Taxonomy" id="1349415"/>
    <lineage>
        <taxon>Bacteria</taxon>
        <taxon>Bacillati</taxon>
        <taxon>Bacillota</taxon>
        <taxon>Bacilli</taxon>
        <taxon>Lactobacillales</taxon>
        <taxon>Streptococcaceae</taxon>
        <taxon>Streptococcus</taxon>
    </lineage>
</organism>
<dbReference type="CDD" id="cd03379">
    <property type="entry name" value="beta_CA_cladeD"/>
    <property type="match status" value="1"/>
</dbReference>
<evidence type="ECO:0000256" key="5">
    <source>
        <dbReference type="ARBA" id="ARBA00022833"/>
    </source>
</evidence>
<dbReference type="Proteomes" id="UP000697472">
    <property type="component" value="Unassembled WGS sequence"/>
</dbReference>
<sequence length="166" mass="18259">MSEFDRFLEANEAFISGFTEGDLPLPPSRHVAVVACMDARLHPTSALGIALGESHIIRNAGGRITDDTIRSLVISQQLLETREIVVLHHTDCGMLSFTNDELVSIVNKELHQDVHNHDFLPFSNLEQSVIDDVNQLAKSPLILPGTPISGAIYDVKTGHVSEILRK</sequence>
<dbReference type="InterPro" id="IPR036874">
    <property type="entry name" value="Carbonic_anhydrase_sf"/>
</dbReference>
<keyword evidence="5" id="KW-0862">Zinc</keyword>
<dbReference type="GO" id="GO:0004089">
    <property type="term" value="F:carbonate dehydratase activity"/>
    <property type="evidence" value="ECO:0007669"/>
    <property type="project" value="UniProtKB-EC"/>
</dbReference>
<protein>
    <recommendedName>
        <fullName evidence="3">carbonic anhydrase</fullName>
        <ecNumber evidence="3">4.2.1.1</ecNumber>
    </recommendedName>
</protein>
<evidence type="ECO:0000256" key="3">
    <source>
        <dbReference type="ARBA" id="ARBA00012925"/>
    </source>
</evidence>
<dbReference type="Gene3D" id="3.40.1050.10">
    <property type="entry name" value="Carbonic anhydrase"/>
    <property type="match status" value="1"/>
</dbReference>
<name>A0ABS2PW66_9STRE</name>
<comment type="catalytic activity">
    <reaction evidence="6">
        <text>hydrogencarbonate + H(+) = CO2 + H2O</text>
        <dbReference type="Rhea" id="RHEA:10748"/>
        <dbReference type="ChEBI" id="CHEBI:15377"/>
        <dbReference type="ChEBI" id="CHEBI:15378"/>
        <dbReference type="ChEBI" id="CHEBI:16526"/>
        <dbReference type="ChEBI" id="CHEBI:17544"/>
        <dbReference type="EC" id="4.2.1.1"/>
    </reaction>
</comment>
<dbReference type="EC" id="4.2.1.1" evidence="3"/>
<accession>A0ABS2PW66</accession>
<evidence type="ECO:0000256" key="1">
    <source>
        <dbReference type="ARBA" id="ARBA00001947"/>
    </source>
</evidence>
<keyword evidence="8" id="KW-1185">Reference proteome</keyword>
<evidence type="ECO:0000313" key="8">
    <source>
        <dbReference type="Proteomes" id="UP000697472"/>
    </source>
</evidence>
<comment type="caution">
    <text evidence="7">The sequence shown here is derived from an EMBL/GenBank/DDBJ whole genome shotgun (WGS) entry which is preliminary data.</text>
</comment>
<dbReference type="PANTHER" id="PTHR43175">
    <property type="entry name" value="CARBONIC ANHYDRASE"/>
    <property type="match status" value="1"/>
</dbReference>
<comment type="cofactor">
    <cofactor evidence="1">
        <name>Zn(2+)</name>
        <dbReference type="ChEBI" id="CHEBI:29105"/>
    </cofactor>
</comment>